<dbReference type="Proteomes" id="UP000094969">
    <property type="component" value="Plasmid unnamed1"/>
</dbReference>
<protein>
    <submittedName>
        <fullName evidence="1">Uncharacterized protein</fullName>
    </submittedName>
</protein>
<keyword evidence="2" id="KW-1185">Reference proteome</keyword>
<accession>A0A1D7UCP3</accession>
<organism evidence="1 2">
    <name type="scientific">Bosea vaviloviae</name>
    <dbReference type="NCBI Taxonomy" id="1526658"/>
    <lineage>
        <taxon>Bacteria</taxon>
        <taxon>Pseudomonadati</taxon>
        <taxon>Pseudomonadota</taxon>
        <taxon>Alphaproteobacteria</taxon>
        <taxon>Hyphomicrobiales</taxon>
        <taxon>Boseaceae</taxon>
        <taxon>Bosea</taxon>
    </lineage>
</organism>
<reference evidence="1 2" key="1">
    <citation type="journal article" date="2015" name="Antonie Van Leeuwenhoek">
        <title>Bosea vaviloviae sp. nov., a new species of slow-growing rhizobia isolated from nodules of the relict species Vavilovia formosa (Stev.) Fed.</title>
        <authorList>
            <person name="Safronova V.I."/>
            <person name="Kuznetsova I.G."/>
            <person name="Sazanova A.L."/>
            <person name="Kimeklis A.K."/>
            <person name="Belimov A.A."/>
            <person name="Andronov E.E."/>
            <person name="Pinaev A.G."/>
            <person name="Chizhevskaya E.P."/>
            <person name="Pukhaev A.R."/>
            <person name="Popov K.P."/>
            <person name="Willems A."/>
            <person name="Tikhonovich I.A."/>
        </authorList>
    </citation>
    <scope>NUCLEOTIDE SEQUENCE [LARGE SCALE GENOMIC DNA]</scope>
    <source>
        <strain evidence="1 2">Vaf18</strain>
        <plasmid evidence="1">unnamed1</plasmid>
    </source>
</reference>
<dbReference type="KEGG" id="bvv:BHK69_31160"/>
<sequence length="183" mass="19956">MSVEALDRIAQAFGYEAGYFTAPRLPLPPEEAAAAMTETYSNLEPVAVAPMKSHRAVREAARCDAYLIHRPGVPDTYDDDIANLAEWLDLASFVLSELIAAGPSMEGRRRELYNGILASVGELERRGLTILSGVMSAPQDRLPDWKVAVVSITPRLTDPGAAKRRHLMVDRRVVALPARSSAT</sequence>
<name>A0A1D7UCP3_9HYPH</name>
<dbReference type="EMBL" id="CP017148">
    <property type="protein sequence ID" value="AOO85148.1"/>
    <property type="molecule type" value="Genomic_DNA"/>
</dbReference>
<keyword evidence="1" id="KW-0614">Plasmid</keyword>
<gene>
    <name evidence="1" type="ORF">BHK69_31160</name>
</gene>
<proteinExistence type="predicted"/>
<evidence type="ECO:0000313" key="1">
    <source>
        <dbReference type="EMBL" id="AOO85148.1"/>
    </source>
</evidence>
<evidence type="ECO:0000313" key="2">
    <source>
        <dbReference type="Proteomes" id="UP000094969"/>
    </source>
</evidence>
<geneLocation type="plasmid" evidence="1 2">
    <name>unnamed1</name>
</geneLocation>
<dbReference type="AlphaFoldDB" id="A0A1D7UCP3"/>